<dbReference type="InterPro" id="IPR036514">
    <property type="entry name" value="SGNH_hydro_sf"/>
</dbReference>
<gene>
    <name evidence="3" type="ORF">OO017_13760</name>
</gene>
<dbReference type="GO" id="GO:0016787">
    <property type="term" value="F:hydrolase activity"/>
    <property type="evidence" value="ECO:0007669"/>
    <property type="project" value="UniProtKB-KW"/>
</dbReference>
<evidence type="ECO:0000313" key="4">
    <source>
        <dbReference type="Proteomes" id="UP001207228"/>
    </source>
</evidence>
<dbReference type="RefSeq" id="WP_266053107.1">
    <property type="nucleotide sequence ID" value="NZ_JAPFQO010000009.1"/>
</dbReference>
<reference evidence="3 4" key="1">
    <citation type="submission" date="2022-11" db="EMBL/GenBank/DDBJ databases">
        <title>The characterization of three novel Bacteroidetes species and genomic analysis of their roles in tidal elemental geochemical cycles.</title>
        <authorList>
            <person name="Ma K.-J."/>
        </authorList>
    </citation>
    <scope>NUCLEOTIDE SEQUENCE [LARGE SCALE GENOMIC DNA]</scope>
    <source>
        <strain evidence="3 4">M82</strain>
    </source>
</reference>
<dbReference type="Pfam" id="PF13472">
    <property type="entry name" value="Lipase_GDSL_2"/>
    <property type="match status" value="1"/>
</dbReference>
<dbReference type="InterPro" id="IPR013830">
    <property type="entry name" value="SGNH_hydro"/>
</dbReference>
<feature type="chain" id="PRO_5047176188" evidence="1">
    <location>
        <begin position="23"/>
        <end position="224"/>
    </location>
</feature>
<keyword evidence="4" id="KW-1185">Reference proteome</keyword>
<dbReference type="SUPFAM" id="SSF52266">
    <property type="entry name" value="SGNH hydrolase"/>
    <property type="match status" value="1"/>
</dbReference>
<comment type="caution">
    <text evidence="3">The sequence shown here is derived from an EMBL/GenBank/DDBJ whole genome shotgun (WGS) entry which is preliminary data.</text>
</comment>
<sequence>MRKLSLHLAILIAAFLAMPSMAQSQQAAPPFWNEIEAFKQQDSVQMPPENAILFVGSSSIRMWKNLQEMFPKHTLINRGFGGSNLLDLERYLNDIVFPYQPKQIVIYSGENDIASDTVQAQEVLERFQSVFQQIRGKMPQVPVVFVSIKPSPSRIKYNPIIVEANELIKQYLKTQPKTKYADVYTPMLRANGKPKPEIFIQDSLHMNQQGYQIWQKKITPYLIK</sequence>
<name>A0ABT3RHB1_9BACT</name>
<proteinExistence type="predicted"/>
<dbReference type="Proteomes" id="UP001207228">
    <property type="component" value="Unassembled WGS sequence"/>
</dbReference>
<dbReference type="Gene3D" id="3.40.50.1110">
    <property type="entry name" value="SGNH hydrolase"/>
    <property type="match status" value="1"/>
</dbReference>
<accession>A0ABT3RHB1</accession>
<evidence type="ECO:0000259" key="2">
    <source>
        <dbReference type="Pfam" id="PF13472"/>
    </source>
</evidence>
<evidence type="ECO:0000256" key="1">
    <source>
        <dbReference type="SAM" id="SignalP"/>
    </source>
</evidence>
<protein>
    <submittedName>
        <fullName evidence="3">SGNH/GDSL hydrolase family protein</fullName>
    </submittedName>
</protein>
<evidence type="ECO:0000313" key="3">
    <source>
        <dbReference type="EMBL" id="MCX2741019.1"/>
    </source>
</evidence>
<dbReference type="CDD" id="cd04502">
    <property type="entry name" value="SGNH_hydrolase_like_7"/>
    <property type="match status" value="1"/>
</dbReference>
<dbReference type="PANTHER" id="PTHR30383">
    <property type="entry name" value="THIOESTERASE 1/PROTEASE 1/LYSOPHOSPHOLIPASE L1"/>
    <property type="match status" value="1"/>
</dbReference>
<dbReference type="InterPro" id="IPR051532">
    <property type="entry name" value="Ester_Hydrolysis_Enzymes"/>
</dbReference>
<keyword evidence="1" id="KW-0732">Signal</keyword>
<feature type="domain" description="SGNH hydrolase-type esterase" evidence="2">
    <location>
        <begin position="64"/>
        <end position="213"/>
    </location>
</feature>
<keyword evidence="3" id="KW-0378">Hydrolase</keyword>
<dbReference type="EMBL" id="JAPFQO010000009">
    <property type="protein sequence ID" value="MCX2741019.1"/>
    <property type="molecule type" value="Genomic_DNA"/>
</dbReference>
<feature type="signal peptide" evidence="1">
    <location>
        <begin position="1"/>
        <end position="22"/>
    </location>
</feature>
<organism evidence="3 4">
    <name type="scientific">Pontibacter anaerobius</name>
    <dbReference type="NCBI Taxonomy" id="2993940"/>
    <lineage>
        <taxon>Bacteria</taxon>
        <taxon>Pseudomonadati</taxon>
        <taxon>Bacteroidota</taxon>
        <taxon>Cytophagia</taxon>
        <taxon>Cytophagales</taxon>
        <taxon>Hymenobacteraceae</taxon>
        <taxon>Pontibacter</taxon>
    </lineage>
</organism>
<dbReference type="PANTHER" id="PTHR30383:SF5">
    <property type="entry name" value="SGNH HYDROLASE-TYPE ESTERASE DOMAIN-CONTAINING PROTEIN"/>
    <property type="match status" value="1"/>
</dbReference>